<name>E0TEK9_PARBH</name>
<comment type="similarity">
    <text evidence="5">Belongs to the YciB family.</text>
</comment>
<keyword evidence="5" id="KW-0997">Cell inner membrane</keyword>
<dbReference type="eggNOG" id="COG2917">
    <property type="taxonomic scope" value="Bacteria"/>
</dbReference>
<evidence type="ECO:0000256" key="3">
    <source>
        <dbReference type="ARBA" id="ARBA00022989"/>
    </source>
</evidence>
<feature type="transmembrane region" description="Helical" evidence="5">
    <location>
        <begin position="20"/>
        <end position="40"/>
    </location>
</feature>
<dbReference type="EMBL" id="CP002156">
    <property type="protein sequence ID" value="ADM08892.1"/>
    <property type="molecule type" value="Genomic_DNA"/>
</dbReference>
<dbReference type="PANTHER" id="PTHR36917">
    <property type="entry name" value="INTRACELLULAR SEPTATION PROTEIN A-RELATED"/>
    <property type="match status" value="1"/>
</dbReference>
<proteinExistence type="inferred from homology"/>
<dbReference type="InterPro" id="IPR006008">
    <property type="entry name" value="YciB"/>
</dbReference>
<keyword evidence="7" id="KW-1185">Reference proteome</keyword>
<comment type="function">
    <text evidence="5">Plays a role in cell envelope biogenesis, maintenance of cell envelope integrity and membrane homeostasis.</text>
</comment>
<keyword evidence="2 5" id="KW-0812">Transmembrane</keyword>
<dbReference type="HOGENOM" id="CLU_089554_1_0_5"/>
<reference evidence="7" key="1">
    <citation type="submission" date="2010-08" db="EMBL/GenBank/DDBJ databases">
        <title>Genome sequence of Parvularcula bermudensis HTCC2503.</title>
        <authorList>
            <person name="Kang D.-M."/>
            <person name="Oh H.-M."/>
            <person name="Cho J.-C."/>
        </authorList>
    </citation>
    <scope>NUCLEOTIDE SEQUENCE [LARGE SCALE GENOMIC DNA]</scope>
    <source>
        <strain evidence="7">ATCC BAA-594 / HTCC2503 / KCTC 12087</strain>
    </source>
</reference>
<keyword evidence="1 5" id="KW-1003">Cell membrane</keyword>
<sequence>MTETDPTSMAPARLDGKAKLAVEMGPLIAFGIGYLAHGRLAGPVDAALNTSFFVGEGRELYLAVLFSLPTFAAAFAYSVWKTKNIAPMLLISGVLVAVLGTLTFIFDSKTFVYMKPTIVYGMAAAVLAGGLVTGRIFLKSLFDGALTLPDPAWRTLTWRFVAFNAAAAAANEVLWRWLTADCVAGVECGGEATWVGIKIFGFTFAYFVFIALNVPFLMKHMPSSDGSEEAS</sequence>
<evidence type="ECO:0000256" key="2">
    <source>
        <dbReference type="ARBA" id="ARBA00022692"/>
    </source>
</evidence>
<evidence type="ECO:0000256" key="5">
    <source>
        <dbReference type="HAMAP-Rule" id="MF_00189"/>
    </source>
</evidence>
<evidence type="ECO:0000256" key="1">
    <source>
        <dbReference type="ARBA" id="ARBA00022475"/>
    </source>
</evidence>
<protein>
    <recommendedName>
        <fullName evidence="5">Inner membrane-spanning protein YciB</fullName>
    </recommendedName>
</protein>
<feature type="transmembrane region" description="Helical" evidence="5">
    <location>
        <begin position="118"/>
        <end position="138"/>
    </location>
</feature>
<gene>
    <name evidence="5" type="primary">yciB</name>
    <name evidence="6" type="ordered locus">PB2503_04087</name>
</gene>
<accession>E0TEK9</accession>
<keyword evidence="4 5" id="KW-0472">Membrane</keyword>
<dbReference type="OrthoDB" id="9788219at2"/>
<dbReference type="STRING" id="314260.PB2503_04087"/>
<evidence type="ECO:0000256" key="4">
    <source>
        <dbReference type="ARBA" id="ARBA00023136"/>
    </source>
</evidence>
<dbReference type="AlphaFoldDB" id="E0TEK9"/>
<reference evidence="6 7" key="2">
    <citation type="journal article" date="2011" name="J. Bacteriol.">
        <title>Complete genome sequence of strain HTCC2503T of Parvularcula bermudensis, the type species of the order "Parvularculales" in the class Alphaproteobacteria.</title>
        <authorList>
            <person name="Oh H.M."/>
            <person name="Kang I."/>
            <person name="Vergin K.L."/>
            <person name="Kang D."/>
            <person name="Rhee K.H."/>
            <person name="Giovannoni S.J."/>
            <person name="Cho J.C."/>
        </authorList>
    </citation>
    <scope>NUCLEOTIDE SEQUENCE [LARGE SCALE GENOMIC DNA]</scope>
    <source>
        <strain evidence="7">ATCC BAA-594 / HTCC2503 / KCTC 12087</strain>
    </source>
</reference>
<feature type="transmembrane region" description="Helical" evidence="5">
    <location>
        <begin position="60"/>
        <end position="80"/>
    </location>
</feature>
<keyword evidence="3 5" id="KW-1133">Transmembrane helix</keyword>
<evidence type="ECO:0000313" key="7">
    <source>
        <dbReference type="Proteomes" id="UP000001302"/>
    </source>
</evidence>
<dbReference type="HAMAP" id="MF_00189">
    <property type="entry name" value="YciB"/>
    <property type="match status" value="1"/>
</dbReference>
<evidence type="ECO:0000313" key="6">
    <source>
        <dbReference type="EMBL" id="ADM08892.1"/>
    </source>
</evidence>
<feature type="transmembrane region" description="Helical" evidence="5">
    <location>
        <begin position="87"/>
        <end position="106"/>
    </location>
</feature>
<dbReference type="KEGG" id="pbr:PB2503_04087"/>
<comment type="subcellular location">
    <subcellularLocation>
        <location evidence="5">Cell inner membrane</location>
        <topology evidence="5">Multi-pass membrane protein</topology>
    </subcellularLocation>
</comment>
<dbReference type="GO" id="GO:0005886">
    <property type="term" value="C:plasma membrane"/>
    <property type="evidence" value="ECO:0007669"/>
    <property type="project" value="UniProtKB-SubCell"/>
</dbReference>
<organism evidence="6 7">
    <name type="scientific">Parvularcula bermudensis (strain ATCC BAA-594 / HTCC2503 / KCTC 12087)</name>
    <dbReference type="NCBI Taxonomy" id="314260"/>
    <lineage>
        <taxon>Bacteria</taxon>
        <taxon>Pseudomonadati</taxon>
        <taxon>Pseudomonadota</taxon>
        <taxon>Alphaproteobacteria</taxon>
        <taxon>Parvularculales</taxon>
        <taxon>Parvularculaceae</taxon>
        <taxon>Parvularcula</taxon>
    </lineage>
</organism>
<dbReference type="PANTHER" id="PTHR36917:SF1">
    <property type="entry name" value="INNER MEMBRANE-SPANNING PROTEIN YCIB"/>
    <property type="match status" value="1"/>
</dbReference>
<feature type="transmembrane region" description="Helical" evidence="5">
    <location>
        <begin position="199"/>
        <end position="218"/>
    </location>
</feature>
<dbReference type="Pfam" id="PF04279">
    <property type="entry name" value="IspA"/>
    <property type="match status" value="1"/>
</dbReference>
<dbReference type="RefSeq" id="WP_013299866.1">
    <property type="nucleotide sequence ID" value="NC_014414.1"/>
</dbReference>
<dbReference type="Proteomes" id="UP000001302">
    <property type="component" value="Chromosome"/>
</dbReference>